<reference evidence="4" key="1">
    <citation type="submission" date="2019-12" db="EMBL/GenBank/DDBJ databases">
        <authorList>
            <person name="Scholes J."/>
        </authorList>
    </citation>
    <scope>NUCLEOTIDE SEQUENCE</scope>
</reference>
<dbReference type="Gene3D" id="1.25.10.10">
    <property type="entry name" value="Leucine-rich Repeat Variant"/>
    <property type="match status" value="2"/>
</dbReference>
<dbReference type="PROSITE" id="PS50176">
    <property type="entry name" value="ARM_REPEAT"/>
    <property type="match status" value="2"/>
</dbReference>
<comment type="caution">
    <text evidence="4">The sequence shown here is derived from an EMBL/GenBank/DDBJ whole genome shotgun (WGS) entry which is preliminary data.</text>
</comment>
<feature type="repeat" description="ARM" evidence="2">
    <location>
        <begin position="166"/>
        <end position="200"/>
    </location>
</feature>
<dbReference type="InterPro" id="IPR011989">
    <property type="entry name" value="ARM-like"/>
</dbReference>
<keyword evidence="5" id="KW-1185">Reference proteome</keyword>
<name>A0A9N7RC34_STRHE</name>
<dbReference type="EMBL" id="CACSLK010024540">
    <property type="protein sequence ID" value="CAA0823423.1"/>
    <property type="molecule type" value="Genomic_DNA"/>
</dbReference>
<dbReference type="Proteomes" id="UP001153555">
    <property type="component" value="Unassembled WGS sequence"/>
</dbReference>
<evidence type="ECO:0000256" key="2">
    <source>
        <dbReference type="PROSITE-ProRule" id="PRU00259"/>
    </source>
</evidence>
<dbReference type="AlphaFoldDB" id="A0A9N7RC34"/>
<gene>
    <name evidence="4" type="ORF">SHERM_20582</name>
</gene>
<dbReference type="InterPro" id="IPR016024">
    <property type="entry name" value="ARM-type_fold"/>
</dbReference>
<dbReference type="PANTHER" id="PTHR46700:SF1">
    <property type="entry name" value="ARM REPEAT SUPERFAMILY PROTEIN"/>
    <property type="match status" value="1"/>
</dbReference>
<dbReference type="Pfam" id="PF00514">
    <property type="entry name" value="Arm"/>
    <property type="match status" value="1"/>
</dbReference>
<dbReference type="InterPro" id="IPR058678">
    <property type="entry name" value="ARM_PUB"/>
</dbReference>
<feature type="domain" description="U-box" evidence="3">
    <location>
        <begin position="133"/>
        <end position="283"/>
    </location>
</feature>
<dbReference type="SUPFAM" id="SSF48371">
    <property type="entry name" value="ARM repeat"/>
    <property type="match status" value="1"/>
</dbReference>
<dbReference type="SMART" id="SM00185">
    <property type="entry name" value="ARM"/>
    <property type="match status" value="5"/>
</dbReference>
<accession>A0A9N7RC34</accession>
<proteinExistence type="predicted"/>
<evidence type="ECO:0000313" key="4">
    <source>
        <dbReference type="EMBL" id="CAA0823423.1"/>
    </source>
</evidence>
<evidence type="ECO:0000256" key="1">
    <source>
        <dbReference type="ARBA" id="ARBA00022737"/>
    </source>
</evidence>
<dbReference type="InterPro" id="IPR000225">
    <property type="entry name" value="Armadillo"/>
</dbReference>
<keyword evidence="1" id="KW-0677">Repeat</keyword>
<evidence type="ECO:0000259" key="3">
    <source>
        <dbReference type="Pfam" id="PF25598"/>
    </source>
</evidence>
<dbReference type="PANTHER" id="PTHR46700">
    <property type="entry name" value="ARM REPEAT SUPERFAMILY PROTEIN"/>
    <property type="match status" value="1"/>
</dbReference>
<organism evidence="4 5">
    <name type="scientific">Striga hermonthica</name>
    <name type="common">Purple witchweed</name>
    <name type="synonym">Buchnera hermonthica</name>
    <dbReference type="NCBI Taxonomy" id="68872"/>
    <lineage>
        <taxon>Eukaryota</taxon>
        <taxon>Viridiplantae</taxon>
        <taxon>Streptophyta</taxon>
        <taxon>Embryophyta</taxon>
        <taxon>Tracheophyta</taxon>
        <taxon>Spermatophyta</taxon>
        <taxon>Magnoliopsida</taxon>
        <taxon>eudicotyledons</taxon>
        <taxon>Gunneridae</taxon>
        <taxon>Pentapetalae</taxon>
        <taxon>asterids</taxon>
        <taxon>lamiids</taxon>
        <taxon>Lamiales</taxon>
        <taxon>Orobanchaceae</taxon>
        <taxon>Buchnereae</taxon>
        <taxon>Striga</taxon>
    </lineage>
</organism>
<evidence type="ECO:0000313" key="5">
    <source>
        <dbReference type="Proteomes" id="UP001153555"/>
    </source>
</evidence>
<protein>
    <submittedName>
        <fullName evidence="4">ARM repeat superfamily protein</fullName>
    </submittedName>
</protein>
<feature type="repeat" description="ARM" evidence="2">
    <location>
        <begin position="35"/>
        <end position="77"/>
    </location>
</feature>
<sequence>MADGPSVGKNEAPIAAARGIGKLDGREKQKLIENGVLPVLVMMLHNQDYDSTEAALFALLNLAFGNERNKVRIVQAGAVAGMLDILQWRKSSLMELSLAGLSVLSTCSVNRMEIASLGAVRALIGILDSRLTVRQTISNRGMLHILSTLQNLSTCVKVVPSFVEAGGLITLVQLIYGVDNSSELAEKAMGLLETIVSSSEVALDQVSEVISMFVECVEEGSMACQEHAVGILLMICRRCRERHRGMILRHGAMPGLMQLSVDGTWAARDKAKALIDLLRDTSSSRGRDSHNAALEEVMRRIDMDDNLVEEMIAKLRTSTVEE</sequence>
<dbReference type="OrthoDB" id="3245100at2759"/>
<dbReference type="Pfam" id="PF25598">
    <property type="entry name" value="ARM_PUB"/>
    <property type="match status" value="1"/>
</dbReference>